<comment type="caution">
    <text evidence="1">The sequence shown here is derived from an EMBL/GenBank/DDBJ whole genome shotgun (WGS) entry which is preliminary data.</text>
</comment>
<gene>
    <name evidence="1" type="ORF">WJX84_007674</name>
</gene>
<evidence type="ECO:0000313" key="1">
    <source>
        <dbReference type="EMBL" id="KAK9833506.1"/>
    </source>
</evidence>
<evidence type="ECO:0000313" key="2">
    <source>
        <dbReference type="Proteomes" id="UP001485043"/>
    </source>
</evidence>
<dbReference type="CDD" id="cd09272">
    <property type="entry name" value="RNase_HI_RT_Ty1"/>
    <property type="match status" value="1"/>
</dbReference>
<keyword evidence="2" id="KW-1185">Reference proteome</keyword>
<protein>
    <recommendedName>
        <fullName evidence="3">Copia protein</fullName>
    </recommendedName>
</protein>
<name>A0AAW1RI85_9CHLO</name>
<organism evidence="1 2">
    <name type="scientific">Apatococcus fuscideae</name>
    <dbReference type="NCBI Taxonomy" id="2026836"/>
    <lineage>
        <taxon>Eukaryota</taxon>
        <taxon>Viridiplantae</taxon>
        <taxon>Chlorophyta</taxon>
        <taxon>core chlorophytes</taxon>
        <taxon>Trebouxiophyceae</taxon>
        <taxon>Chlorellales</taxon>
        <taxon>Chlorellaceae</taxon>
        <taxon>Apatococcus</taxon>
    </lineage>
</organism>
<accession>A0AAW1RI85</accession>
<reference evidence="1 2" key="1">
    <citation type="journal article" date="2024" name="Nat. Commun.">
        <title>Phylogenomics reveals the evolutionary origins of lichenization in chlorophyte algae.</title>
        <authorList>
            <person name="Puginier C."/>
            <person name="Libourel C."/>
            <person name="Otte J."/>
            <person name="Skaloud P."/>
            <person name="Haon M."/>
            <person name="Grisel S."/>
            <person name="Petersen M."/>
            <person name="Berrin J.G."/>
            <person name="Delaux P.M."/>
            <person name="Dal Grande F."/>
            <person name="Keller J."/>
        </authorList>
    </citation>
    <scope>NUCLEOTIDE SEQUENCE [LARGE SCALE GENOMIC DNA]</scope>
    <source>
        <strain evidence="1 2">SAG 2523</strain>
    </source>
</reference>
<sequence length="79" mass="8840">MNTTTIYADNQSAIKLLKNPVSSNRAKHIDVMYHFAREKVASQEISYKFVGSEEMLADMLTKPVPNSKLKTCCDGIGLF</sequence>
<dbReference type="EMBL" id="JALJOV010002158">
    <property type="protein sequence ID" value="KAK9833506.1"/>
    <property type="molecule type" value="Genomic_DNA"/>
</dbReference>
<evidence type="ECO:0008006" key="3">
    <source>
        <dbReference type="Google" id="ProtNLM"/>
    </source>
</evidence>
<dbReference type="AlphaFoldDB" id="A0AAW1RI85"/>
<proteinExistence type="predicted"/>
<dbReference type="Proteomes" id="UP001485043">
    <property type="component" value="Unassembled WGS sequence"/>
</dbReference>